<accession>A0AA49JUG4</accession>
<accession>A0AA49Q8I4</accession>
<sequence length="221" mass="23228">MRHSIRTVLPALAFTALVPATAAAQACLGNPSFATNHLQLAGDYTFSSDFDQLGASFVSGSNTVFAGLGANSYSYRGGDPNLRLAGTLGYQVPITSSSRVQACPLLRASYGLATDDYNGTGGELTTRSYGFGLALGGTLLQRPRFALVPSVQASVQRDAFTVRGGFAPDDVNDTYGLLGVALGFVMSESLSLRPSVQLPLNASFDEPLFGIGLSLNYGRRR</sequence>
<keyword evidence="1" id="KW-0732">Signal</keyword>
<evidence type="ECO:0000313" key="4">
    <source>
        <dbReference type="Proteomes" id="UP001229955"/>
    </source>
</evidence>
<feature type="signal peptide" evidence="1">
    <location>
        <begin position="1"/>
        <end position="22"/>
    </location>
</feature>
<protein>
    <recommendedName>
        <fullName evidence="5">Outer membrane protein beta-barrel domain-containing protein</fullName>
    </recommendedName>
</protein>
<keyword evidence="4" id="KW-1185">Reference proteome</keyword>
<dbReference type="Proteomes" id="UP001229955">
    <property type="component" value="Chromosome"/>
</dbReference>
<proteinExistence type="predicted"/>
<organism evidence="3 4">
    <name type="scientific">Pseudogemmatithrix spongiicola</name>
    <dbReference type="NCBI Taxonomy" id="3062599"/>
    <lineage>
        <taxon>Bacteria</taxon>
        <taxon>Pseudomonadati</taxon>
        <taxon>Gemmatimonadota</taxon>
        <taxon>Gemmatimonadia</taxon>
        <taxon>Gemmatimonadales</taxon>
        <taxon>Gemmatimonadaceae</taxon>
        <taxon>Pseudogemmatithrix</taxon>
    </lineage>
</organism>
<reference evidence="3" key="1">
    <citation type="submission" date="2023-07" db="EMBL/GenBank/DDBJ databases">
        <authorList>
            <person name="Haufschild T."/>
            <person name="Kallscheuer N."/>
            <person name="Hammer J."/>
            <person name="Kohn T."/>
            <person name="Kabuu M."/>
            <person name="Jogler M."/>
            <person name="Wohfarth N."/>
            <person name="Heuer A."/>
            <person name="Rohde M."/>
            <person name="van Teeseling M.C.F."/>
            <person name="Jogler C."/>
        </authorList>
    </citation>
    <scope>NUCLEOTIDE SEQUENCE</scope>
    <source>
        <strain evidence="2">Strain 138</strain>
        <strain evidence="3">Strain 318</strain>
    </source>
</reference>
<dbReference type="AlphaFoldDB" id="A0AA49Q8I4"/>
<feature type="chain" id="PRO_5041425399" description="Outer membrane protein beta-barrel domain-containing protein" evidence="1">
    <location>
        <begin position="23"/>
        <end position="221"/>
    </location>
</feature>
<dbReference type="EMBL" id="CP130612">
    <property type="protein sequence ID" value="WKW12226.1"/>
    <property type="molecule type" value="Genomic_DNA"/>
</dbReference>
<dbReference type="EMBL" id="CP130613">
    <property type="protein sequence ID" value="WKW15135.1"/>
    <property type="molecule type" value="Genomic_DNA"/>
</dbReference>
<evidence type="ECO:0000313" key="2">
    <source>
        <dbReference type="EMBL" id="WKW12226.1"/>
    </source>
</evidence>
<dbReference type="PROSITE" id="PS51257">
    <property type="entry name" value="PROKAR_LIPOPROTEIN"/>
    <property type="match status" value="1"/>
</dbReference>
<evidence type="ECO:0000313" key="3">
    <source>
        <dbReference type="EMBL" id="WKW15135.1"/>
    </source>
</evidence>
<name>A0AA49Q8I4_9BACT</name>
<dbReference type="KEGG" id="pspc:Strain318_001508"/>
<evidence type="ECO:0000256" key="1">
    <source>
        <dbReference type="SAM" id="SignalP"/>
    </source>
</evidence>
<evidence type="ECO:0008006" key="5">
    <source>
        <dbReference type="Google" id="ProtNLM"/>
    </source>
</evidence>
<gene>
    <name evidence="2" type="ORF">Strain138_001508</name>
    <name evidence="3" type="ORF">Strain318_001508</name>
</gene>
<dbReference type="RefSeq" id="WP_367885104.1">
    <property type="nucleotide sequence ID" value="NZ_CP130612.1"/>
</dbReference>